<evidence type="ECO:0000256" key="1">
    <source>
        <dbReference type="SAM" id="MobiDB-lite"/>
    </source>
</evidence>
<organism evidence="2">
    <name type="scientific">uncultured Solirubrobacteraceae bacterium</name>
    <dbReference type="NCBI Taxonomy" id="1162706"/>
    <lineage>
        <taxon>Bacteria</taxon>
        <taxon>Bacillati</taxon>
        <taxon>Actinomycetota</taxon>
        <taxon>Thermoleophilia</taxon>
        <taxon>Solirubrobacterales</taxon>
        <taxon>Solirubrobacteraceae</taxon>
        <taxon>environmental samples</taxon>
    </lineage>
</organism>
<feature type="non-terminal residue" evidence="2">
    <location>
        <position position="118"/>
    </location>
</feature>
<feature type="compositionally biased region" description="Low complexity" evidence="1">
    <location>
        <begin position="1"/>
        <end position="17"/>
    </location>
</feature>
<evidence type="ECO:0000313" key="2">
    <source>
        <dbReference type="EMBL" id="CAA9472634.1"/>
    </source>
</evidence>
<feature type="non-terminal residue" evidence="2">
    <location>
        <position position="1"/>
    </location>
</feature>
<feature type="compositionally biased region" description="Low complexity" evidence="1">
    <location>
        <begin position="27"/>
        <end position="38"/>
    </location>
</feature>
<dbReference type="EMBL" id="CADCVP010000026">
    <property type="protein sequence ID" value="CAA9472634.1"/>
    <property type="molecule type" value="Genomic_DNA"/>
</dbReference>
<gene>
    <name evidence="2" type="ORF">AVDCRST_MAG69-205</name>
</gene>
<reference evidence="2" key="1">
    <citation type="submission" date="2020-02" db="EMBL/GenBank/DDBJ databases">
        <authorList>
            <person name="Meier V. D."/>
        </authorList>
    </citation>
    <scope>NUCLEOTIDE SEQUENCE</scope>
    <source>
        <strain evidence="2">AVDCRST_MAG69</strain>
    </source>
</reference>
<name>A0A6J4RH77_9ACTN</name>
<sequence>CHSSSSRPTSRSAHSASGAGCWVSPSRSAGPTRGPAGRPQRRPRSSEFTPADVARVTASRCRTSRSLMSPRRCSRWRRWAGASSIPARSGRSAGTRKATRSAWLTAARRQTTPPAPSP</sequence>
<protein>
    <submittedName>
        <fullName evidence="2">Uncharacterized protein</fullName>
    </submittedName>
</protein>
<dbReference type="AlphaFoldDB" id="A0A6J4RH77"/>
<feature type="region of interest" description="Disordered" evidence="1">
    <location>
        <begin position="1"/>
        <end position="118"/>
    </location>
</feature>
<accession>A0A6J4RH77</accession>
<proteinExistence type="predicted"/>